<dbReference type="PROSITE" id="PS00070">
    <property type="entry name" value="ALDEHYDE_DEHYDR_CYS"/>
    <property type="match status" value="1"/>
</dbReference>
<evidence type="ECO:0000256" key="6">
    <source>
        <dbReference type="RuleBase" id="RU003345"/>
    </source>
</evidence>
<dbReference type="RefSeq" id="WP_307631486.1">
    <property type="nucleotide sequence ID" value="NZ_JAUSZS010000009.1"/>
</dbReference>
<reference evidence="8 9" key="1">
    <citation type="submission" date="2023-07" db="EMBL/GenBank/DDBJ databases">
        <title>Comparative genomics of wheat-associated soil bacteria to identify genetic determinants of phenazine resistance.</title>
        <authorList>
            <person name="Mouncey N."/>
        </authorList>
    </citation>
    <scope>NUCLEOTIDE SEQUENCE [LARGE SCALE GENOMIC DNA]</scope>
    <source>
        <strain evidence="8 9">W2I16</strain>
    </source>
</reference>
<evidence type="ECO:0000256" key="4">
    <source>
        <dbReference type="ARBA" id="ARBA00037921"/>
    </source>
</evidence>
<evidence type="ECO:0000259" key="7">
    <source>
        <dbReference type="Pfam" id="PF00171"/>
    </source>
</evidence>
<dbReference type="Pfam" id="PF00171">
    <property type="entry name" value="Aldedh"/>
    <property type="match status" value="1"/>
</dbReference>
<keyword evidence="9" id="KW-1185">Reference proteome</keyword>
<gene>
    <name evidence="8" type="ORF">QFZ49_008261</name>
</gene>
<dbReference type="EMBL" id="JAUSZS010000009">
    <property type="protein sequence ID" value="MDQ0938279.1"/>
    <property type="molecule type" value="Genomic_DNA"/>
</dbReference>
<organism evidence="8 9">
    <name type="scientific">Streptomyces turgidiscabies</name>
    <dbReference type="NCBI Taxonomy" id="85558"/>
    <lineage>
        <taxon>Bacteria</taxon>
        <taxon>Bacillati</taxon>
        <taxon>Actinomycetota</taxon>
        <taxon>Actinomycetes</taxon>
        <taxon>Kitasatosporales</taxon>
        <taxon>Streptomycetaceae</taxon>
        <taxon>Streptomyces</taxon>
    </lineage>
</organism>
<evidence type="ECO:0000256" key="2">
    <source>
        <dbReference type="ARBA" id="ARBA00023002"/>
    </source>
</evidence>
<dbReference type="PANTHER" id="PTHR43860">
    <property type="entry name" value="BETAINE ALDEHYDE DEHYDROGENASE"/>
    <property type="match status" value="1"/>
</dbReference>
<keyword evidence="2 6" id="KW-0560">Oxidoreductase</keyword>
<dbReference type="PROSITE" id="PS00687">
    <property type="entry name" value="ALDEHYDE_DEHYDR_GLU"/>
    <property type="match status" value="1"/>
</dbReference>
<comment type="caution">
    <text evidence="8">The sequence shown here is derived from an EMBL/GenBank/DDBJ whole genome shotgun (WGS) entry which is preliminary data.</text>
</comment>
<comment type="pathway">
    <text evidence="4">Amine and polyamine biosynthesis; betaine biosynthesis via choline pathway; betaine from betaine aldehyde: step 1/1.</text>
</comment>
<dbReference type="InterPro" id="IPR016161">
    <property type="entry name" value="Ald_DH/histidinol_DH"/>
</dbReference>
<evidence type="ECO:0000256" key="1">
    <source>
        <dbReference type="ARBA" id="ARBA00009986"/>
    </source>
</evidence>
<dbReference type="InterPro" id="IPR016163">
    <property type="entry name" value="Ald_DH_C"/>
</dbReference>
<dbReference type="SUPFAM" id="SSF53720">
    <property type="entry name" value="ALDH-like"/>
    <property type="match status" value="1"/>
</dbReference>
<dbReference type="InterPro" id="IPR029510">
    <property type="entry name" value="Ald_DH_CS_GLU"/>
</dbReference>
<name>A0ABU0S236_9ACTN</name>
<dbReference type="InterPro" id="IPR016160">
    <property type="entry name" value="Ald_DH_CS_CYS"/>
</dbReference>
<evidence type="ECO:0000313" key="8">
    <source>
        <dbReference type="EMBL" id="MDQ0938279.1"/>
    </source>
</evidence>
<feature type="domain" description="Aldehyde dehydrogenase" evidence="7">
    <location>
        <begin position="15"/>
        <end position="473"/>
    </location>
</feature>
<comment type="similarity">
    <text evidence="1 6">Belongs to the aldehyde dehydrogenase family.</text>
</comment>
<accession>A0ABU0S236</accession>
<dbReference type="InterPro" id="IPR016162">
    <property type="entry name" value="Ald_DH_N"/>
</dbReference>
<proteinExistence type="inferred from homology"/>
<dbReference type="EC" id="1.2.1.8" evidence="8"/>
<dbReference type="Gene3D" id="3.40.309.10">
    <property type="entry name" value="Aldehyde Dehydrogenase, Chain A, domain 2"/>
    <property type="match status" value="1"/>
</dbReference>
<dbReference type="GO" id="GO:0008802">
    <property type="term" value="F:betaine-aldehyde dehydrogenase (NAD+) activity"/>
    <property type="evidence" value="ECO:0007669"/>
    <property type="project" value="UniProtKB-EC"/>
</dbReference>
<evidence type="ECO:0000313" key="9">
    <source>
        <dbReference type="Proteomes" id="UP001223072"/>
    </source>
</evidence>
<evidence type="ECO:0000256" key="3">
    <source>
        <dbReference type="ARBA" id="ARBA00023027"/>
    </source>
</evidence>
<sequence>MPELFIGGAWRRALDERTREIRCPADGSLVGIVDEASAKDTVEAIAAARRAFDEGPWPGTPAGERGDLLLRVADLMVRDKDELARAESLDTGKRLVESAYDIDDIVNCFRYFGRLVAGESGRVIDTGSPSVDSRVVYEPVGVCALITPWNYPLLQTAWKVAPALAAGNSFVLKPSELTPHTAIHLMRLLEEAGLPPGVANLVLGAGPEAGAPLGDHPDVDLLSFTGGLQTGRRLMAAAAGTVKKVALELGGKNPNIVFADADFDTAVDMALTAVFLHSGQVCSAGARLLVEDSLHDRFVDEVVRRAQLIRLGGPFDEHAQTGPLISEAHRAKVEAYVAQGLAEGAVLRCGGARPEGLDDGFYYPPTVLDECDARMSVVQEESFGPVLTVERFADEAEAVRLANDTVYGLAGGVFTSDEAKAQRVAARLRIGTVWINDYHPYVPQAEWGGYKQSGFGRELGPSGLAEYREAKHIWRNTDPSPQGWFS</sequence>
<keyword evidence="3" id="KW-0520">NAD</keyword>
<dbReference type="PANTHER" id="PTHR43860:SF2">
    <property type="entry name" value="BETAINE ALDEHYDE DEHYDROGENASE-RELATED"/>
    <property type="match status" value="1"/>
</dbReference>
<dbReference type="InterPro" id="IPR015590">
    <property type="entry name" value="Aldehyde_DH_dom"/>
</dbReference>
<protein>
    <submittedName>
        <fullName evidence="8">Betaine-aldehyde dehydrogenase</fullName>
        <ecNumber evidence="8">1.2.1.8</ecNumber>
    </submittedName>
</protein>
<dbReference type="Gene3D" id="3.40.605.10">
    <property type="entry name" value="Aldehyde Dehydrogenase, Chain A, domain 1"/>
    <property type="match status" value="1"/>
</dbReference>
<evidence type="ECO:0000256" key="5">
    <source>
        <dbReference type="PROSITE-ProRule" id="PRU10007"/>
    </source>
</evidence>
<dbReference type="Proteomes" id="UP001223072">
    <property type="component" value="Unassembled WGS sequence"/>
</dbReference>
<feature type="active site" evidence="5">
    <location>
        <position position="248"/>
    </location>
</feature>